<keyword evidence="3" id="KW-1185">Reference proteome</keyword>
<protein>
    <recommendedName>
        <fullName evidence="1">Cyclic nucleotide-binding domain-containing protein</fullName>
    </recommendedName>
</protein>
<dbReference type="InterPro" id="IPR014710">
    <property type="entry name" value="RmlC-like_jellyroll"/>
</dbReference>
<dbReference type="SUPFAM" id="SSF51206">
    <property type="entry name" value="cAMP-binding domain-like"/>
    <property type="match status" value="1"/>
</dbReference>
<feature type="domain" description="Cyclic nucleotide-binding" evidence="1">
    <location>
        <begin position="140"/>
        <end position="248"/>
    </location>
</feature>
<dbReference type="PANTHER" id="PTHR23011:SF41">
    <property type="entry name" value="CYCLIC NUCLEOTIDE-BINDING DOMAIN-CONTAINING PROTEIN"/>
    <property type="match status" value="1"/>
</dbReference>
<accession>A0AA39F8R6</accession>
<comment type="caution">
    <text evidence="2">The sequence shown here is derived from an EMBL/GenBank/DDBJ whole genome shotgun (WGS) entry which is preliminary data.</text>
</comment>
<organism evidence="2 3">
    <name type="scientific">Microctonus aethiopoides</name>
    <dbReference type="NCBI Taxonomy" id="144406"/>
    <lineage>
        <taxon>Eukaryota</taxon>
        <taxon>Metazoa</taxon>
        <taxon>Ecdysozoa</taxon>
        <taxon>Arthropoda</taxon>
        <taxon>Hexapoda</taxon>
        <taxon>Insecta</taxon>
        <taxon>Pterygota</taxon>
        <taxon>Neoptera</taxon>
        <taxon>Endopterygota</taxon>
        <taxon>Hymenoptera</taxon>
        <taxon>Apocrita</taxon>
        <taxon>Ichneumonoidea</taxon>
        <taxon>Braconidae</taxon>
        <taxon>Euphorinae</taxon>
        <taxon>Microctonus</taxon>
    </lineage>
</organism>
<dbReference type="AlphaFoldDB" id="A0AA39F8R6"/>
<dbReference type="InterPro" id="IPR000595">
    <property type="entry name" value="cNMP-bd_dom"/>
</dbReference>
<dbReference type="Gene3D" id="2.60.120.10">
    <property type="entry name" value="Jelly Rolls"/>
    <property type="match status" value="1"/>
</dbReference>
<sequence length="514" mass="60317">MNVNQRSSLRKSLNIMEIDENKKDLRVSKYKKSKMNYKGDQRTMAECQCDIVPKLRGRYLFRATVRLVLEYIDWIKDDISIVDQTISDGTDGTAFQSQRKSTIERHLLNLQDRSILLIRPQLRTKNDKSHIVQLIKKFRAFKKYSDDSRNSIASICRYKYFGPGRIIVRQNHPAKCLYYIINGHVELTKIEKDHITGETSLINAGTLGRGDMFGEVALLHDIPRSTTVTTKTPVDLLSINKFHFDRLLKFNLLENWNILQDALVTFNYFDTWDETTVRECCIIKKRCGEMKYKLYNPNAYETTRQCSRRSSHTIDDDSKVDEIIDSQLENNSATQDYNKLLLNEDTGKEFDIERTSVVTTTLQDVVNQWHEITEIAAELMRRPSTLSQQIYPDGVRTVFMKICEFHRGACFGLGEEMRNRRIISLTPVRCLLVPRYWLLEHNRANIWERVKAFMNSKYPSREKLFNEFVTNRRWMKYKKNLVNDIMKMGKNISNSTTIHDVPYSIRINEQFHGL</sequence>
<gene>
    <name evidence="2" type="ORF">PV328_003604</name>
</gene>
<evidence type="ECO:0000313" key="3">
    <source>
        <dbReference type="Proteomes" id="UP001168990"/>
    </source>
</evidence>
<evidence type="ECO:0000259" key="1">
    <source>
        <dbReference type="PROSITE" id="PS50042"/>
    </source>
</evidence>
<dbReference type="InterPro" id="IPR018490">
    <property type="entry name" value="cNMP-bd_dom_sf"/>
</dbReference>
<dbReference type="Pfam" id="PF00027">
    <property type="entry name" value="cNMP_binding"/>
    <property type="match status" value="1"/>
</dbReference>
<dbReference type="SMART" id="SM00100">
    <property type="entry name" value="cNMP"/>
    <property type="match status" value="1"/>
</dbReference>
<dbReference type="Proteomes" id="UP001168990">
    <property type="component" value="Unassembled WGS sequence"/>
</dbReference>
<dbReference type="PANTHER" id="PTHR23011">
    <property type="entry name" value="CYCLIC NUCLEOTIDE-BINDING DOMAIN CONTAINING PROTEIN"/>
    <property type="match status" value="1"/>
</dbReference>
<reference evidence="2" key="1">
    <citation type="journal article" date="2023" name="bioRxiv">
        <title>Scaffold-level genome assemblies of two parasitoid biocontrol wasps reveal the parthenogenesis mechanism and an associated novel virus.</title>
        <authorList>
            <person name="Inwood S."/>
            <person name="Skelly J."/>
            <person name="Guhlin J."/>
            <person name="Harrop T."/>
            <person name="Goldson S."/>
            <person name="Dearden P."/>
        </authorList>
    </citation>
    <scope>NUCLEOTIDE SEQUENCE</scope>
    <source>
        <strain evidence="2">Irish</strain>
        <tissue evidence="2">Whole body</tissue>
    </source>
</reference>
<reference evidence="2" key="2">
    <citation type="submission" date="2023-03" db="EMBL/GenBank/DDBJ databases">
        <authorList>
            <person name="Inwood S.N."/>
            <person name="Skelly J.G."/>
            <person name="Guhlin J."/>
            <person name="Harrop T.W.R."/>
            <person name="Goldson S.G."/>
            <person name="Dearden P.K."/>
        </authorList>
    </citation>
    <scope>NUCLEOTIDE SEQUENCE</scope>
    <source>
        <strain evidence="2">Irish</strain>
        <tissue evidence="2">Whole body</tissue>
    </source>
</reference>
<proteinExistence type="predicted"/>
<dbReference type="CDD" id="cd00038">
    <property type="entry name" value="CAP_ED"/>
    <property type="match status" value="1"/>
</dbReference>
<dbReference type="PROSITE" id="PS50042">
    <property type="entry name" value="CNMP_BINDING_3"/>
    <property type="match status" value="1"/>
</dbReference>
<dbReference type="EMBL" id="JAQQBS010001422">
    <property type="protein sequence ID" value="KAK0165048.1"/>
    <property type="molecule type" value="Genomic_DNA"/>
</dbReference>
<evidence type="ECO:0000313" key="2">
    <source>
        <dbReference type="EMBL" id="KAK0165048.1"/>
    </source>
</evidence>
<name>A0AA39F8R6_9HYME</name>